<comment type="caution">
    <text evidence="2">The sequence shown here is derived from an EMBL/GenBank/DDBJ whole genome shotgun (WGS) entry which is preliminary data.</text>
</comment>
<reference evidence="2" key="1">
    <citation type="submission" date="2021-03" db="EMBL/GenBank/DDBJ databases">
        <authorList>
            <person name="Tagirdzhanova G."/>
        </authorList>
    </citation>
    <scope>NUCLEOTIDE SEQUENCE</scope>
</reference>
<accession>A0A8H3IB10</accession>
<evidence type="ECO:0000259" key="1">
    <source>
        <dbReference type="Pfam" id="PF12680"/>
    </source>
</evidence>
<keyword evidence="3" id="KW-1185">Reference proteome</keyword>
<dbReference type="Proteomes" id="UP000664521">
    <property type="component" value="Unassembled WGS sequence"/>
</dbReference>
<sequence length="343" mass="38494">MTHSRVVLTAEDDAFDPVTIQSWKDEGFQVAYLPFRGRRKEYIEEINSLPDPLELGEKYAIVAYGEAASVVLELAQKPMPKLCALVAYYPDRPPQNINAFPPSLEVCVHLAEAQPVGVRYKSYVYAESKPGFAESDLEDFDERNADLAWTRTLGLVRKALDQDVDLEAIWEKHVGLEFATKDADATMSTMVADPYVNHIPTLTGGVGYEALHRFYRDYFIPGNPPSLRMRLVSRTVGVNRVVDEMHVSFRHTQEIPWMLPGIGPTDKEVEVALVAVVCIRGGKLYHEHIYWDQASVLMQIGLLDPTLVPGSKAKQHLPIVGREGARKVLDKHSTQSNQLIPGW</sequence>
<dbReference type="Pfam" id="PF12680">
    <property type="entry name" value="SnoaL_2"/>
    <property type="match status" value="1"/>
</dbReference>
<dbReference type="GO" id="GO:0030638">
    <property type="term" value="P:polyketide metabolic process"/>
    <property type="evidence" value="ECO:0007669"/>
    <property type="project" value="InterPro"/>
</dbReference>
<dbReference type="InterPro" id="IPR032710">
    <property type="entry name" value="NTF2-like_dom_sf"/>
</dbReference>
<dbReference type="PANTHER" id="PTHR38436:SF3">
    <property type="entry name" value="CARBOXYMETHYLENEBUTENOLIDASE-RELATED"/>
    <property type="match status" value="1"/>
</dbReference>
<feature type="domain" description="SnoaL-like" evidence="1">
    <location>
        <begin position="178"/>
        <end position="285"/>
    </location>
</feature>
<dbReference type="AlphaFoldDB" id="A0A8H3IB10"/>
<proteinExistence type="predicted"/>
<dbReference type="SUPFAM" id="SSF54427">
    <property type="entry name" value="NTF2-like"/>
    <property type="match status" value="1"/>
</dbReference>
<dbReference type="EMBL" id="CAJPDS010000005">
    <property type="protein sequence ID" value="CAF9906939.1"/>
    <property type="molecule type" value="Genomic_DNA"/>
</dbReference>
<dbReference type="Gene3D" id="3.10.450.50">
    <property type="match status" value="1"/>
</dbReference>
<evidence type="ECO:0000313" key="2">
    <source>
        <dbReference type="EMBL" id="CAF9906939.1"/>
    </source>
</evidence>
<organism evidence="2 3">
    <name type="scientific">Heterodermia speciosa</name>
    <dbReference type="NCBI Taxonomy" id="116794"/>
    <lineage>
        <taxon>Eukaryota</taxon>
        <taxon>Fungi</taxon>
        <taxon>Dikarya</taxon>
        <taxon>Ascomycota</taxon>
        <taxon>Pezizomycotina</taxon>
        <taxon>Lecanoromycetes</taxon>
        <taxon>OSLEUM clade</taxon>
        <taxon>Lecanoromycetidae</taxon>
        <taxon>Caliciales</taxon>
        <taxon>Physciaceae</taxon>
        <taxon>Heterodermia</taxon>
    </lineage>
</organism>
<evidence type="ECO:0000313" key="3">
    <source>
        <dbReference type="Proteomes" id="UP000664521"/>
    </source>
</evidence>
<protein>
    <recommendedName>
        <fullName evidence="1">SnoaL-like domain-containing protein</fullName>
    </recommendedName>
</protein>
<dbReference type="OrthoDB" id="5440at2759"/>
<name>A0A8H3IB10_9LECA</name>
<dbReference type="PANTHER" id="PTHR38436">
    <property type="entry name" value="POLYKETIDE CYCLASE SNOAL-LIKE DOMAIN"/>
    <property type="match status" value="1"/>
</dbReference>
<dbReference type="InterPro" id="IPR009959">
    <property type="entry name" value="Cyclase_SnoaL-like"/>
</dbReference>
<gene>
    <name evidence="2" type="ORF">HETSPECPRED_006998</name>
</gene>
<dbReference type="InterPro" id="IPR037401">
    <property type="entry name" value="SnoaL-like"/>
</dbReference>